<dbReference type="EMBL" id="CP107020">
    <property type="protein sequence ID" value="UYG15786.1"/>
    <property type="molecule type" value="Genomic_DNA"/>
</dbReference>
<reference evidence="1" key="1">
    <citation type="submission" date="2022-10" db="EMBL/GenBank/DDBJ databases">
        <title>Whole-Genome Sequencing of Brachybacterium huguangmaarense BRM-3, Isolated from Betula schmidtii.</title>
        <authorList>
            <person name="Haam D."/>
        </authorList>
    </citation>
    <scope>NUCLEOTIDE SEQUENCE</scope>
    <source>
        <strain evidence="1">BRM-3</strain>
    </source>
</reference>
<evidence type="ECO:0000313" key="1">
    <source>
        <dbReference type="EMBL" id="UYG15786.1"/>
    </source>
</evidence>
<accession>A0ABY6FXY5</accession>
<keyword evidence="2" id="KW-1185">Reference proteome</keyword>
<sequence length="102" mass="11052">MSDFIDRARAEAERRYPSDFLTTGGSAMQRGEFVAGAAWAASQEPTDVAIEDAVEDRLYDAGLVRSSVDPEGDPVATVDAPLIEVERAVMDALHAAREVRSR</sequence>
<gene>
    <name evidence="1" type="ORF">BRM3_09020</name>
</gene>
<evidence type="ECO:0000313" key="2">
    <source>
        <dbReference type="Proteomes" id="UP001164305"/>
    </source>
</evidence>
<name>A0ABY6FXY5_9MICO</name>
<protein>
    <submittedName>
        <fullName evidence="1">Uncharacterized protein</fullName>
    </submittedName>
</protein>
<dbReference type="Proteomes" id="UP001164305">
    <property type="component" value="Chromosome"/>
</dbReference>
<dbReference type="RefSeq" id="WP_263593000.1">
    <property type="nucleotide sequence ID" value="NZ_CP107020.1"/>
</dbReference>
<organism evidence="1 2">
    <name type="scientific">Brachybacterium huguangmaarense</name>
    <dbReference type="NCBI Taxonomy" id="1652028"/>
    <lineage>
        <taxon>Bacteria</taxon>
        <taxon>Bacillati</taxon>
        <taxon>Actinomycetota</taxon>
        <taxon>Actinomycetes</taxon>
        <taxon>Micrococcales</taxon>
        <taxon>Dermabacteraceae</taxon>
        <taxon>Brachybacterium</taxon>
    </lineage>
</organism>
<proteinExistence type="predicted"/>